<dbReference type="SUPFAM" id="SSF57850">
    <property type="entry name" value="RING/U-box"/>
    <property type="match status" value="1"/>
</dbReference>
<dbReference type="Pfam" id="PF13639">
    <property type="entry name" value="zf-RING_2"/>
    <property type="match status" value="1"/>
</dbReference>
<sequence length="141" mass="15561">MSDGETQQLVREALDFAGQRASENHQQAVIPVVVRLDVCTVQRDGELVNDAGSYLDRKSFLWELLGVRVEDEVSLALMEVCPVCSRGSVVGAQISLLPGCNHACHSRCVFEWLRMGRSSCSSCRARIPTDSERDSDCDSEI</sequence>
<dbReference type="Proteomes" id="UP000653305">
    <property type="component" value="Unassembled WGS sequence"/>
</dbReference>
<dbReference type="GO" id="GO:0008270">
    <property type="term" value="F:zinc ion binding"/>
    <property type="evidence" value="ECO:0007669"/>
    <property type="project" value="UniProtKB-KW"/>
</dbReference>
<dbReference type="EMBL" id="BMAC01000053">
    <property type="protein sequence ID" value="GFP82817.1"/>
    <property type="molecule type" value="Genomic_DNA"/>
</dbReference>
<comment type="caution">
    <text evidence="3">The sequence shown here is derived from an EMBL/GenBank/DDBJ whole genome shotgun (WGS) entry which is preliminary data.</text>
</comment>
<protein>
    <recommendedName>
        <fullName evidence="2">RING-type domain-containing protein</fullName>
    </recommendedName>
</protein>
<reference evidence="3" key="1">
    <citation type="submission" date="2020-07" db="EMBL/GenBank/DDBJ databases">
        <title>Ethylene signaling mediates host invasion by parasitic plants.</title>
        <authorList>
            <person name="Yoshida S."/>
        </authorList>
    </citation>
    <scope>NUCLEOTIDE SEQUENCE</scope>
    <source>
        <strain evidence="3">Okayama</strain>
    </source>
</reference>
<gene>
    <name evidence="3" type="ORF">PHJA_000424800</name>
</gene>
<keyword evidence="1" id="KW-0479">Metal-binding</keyword>
<name>A0A830B6W5_9LAMI</name>
<organism evidence="3 4">
    <name type="scientific">Phtheirospermum japonicum</name>
    <dbReference type="NCBI Taxonomy" id="374723"/>
    <lineage>
        <taxon>Eukaryota</taxon>
        <taxon>Viridiplantae</taxon>
        <taxon>Streptophyta</taxon>
        <taxon>Embryophyta</taxon>
        <taxon>Tracheophyta</taxon>
        <taxon>Spermatophyta</taxon>
        <taxon>Magnoliopsida</taxon>
        <taxon>eudicotyledons</taxon>
        <taxon>Gunneridae</taxon>
        <taxon>Pentapetalae</taxon>
        <taxon>asterids</taxon>
        <taxon>lamiids</taxon>
        <taxon>Lamiales</taxon>
        <taxon>Orobanchaceae</taxon>
        <taxon>Orobanchaceae incertae sedis</taxon>
        <taxon>Phtheirospermum</taxon>
    </lineage>
</organism>
<keyword evidence="4" id="KW-1185">Reference proteome</keyword>
<evidence type="ECO:0000313" key="3">
    <source>
        <dbReference type="EMBL" id="GFP82817.1"/>
    </source>
</evidence>
<dbReference type="AlphaFoldDB" id="A0A830B6W5"/>
<dbReference type="InterPro" id="IPR013083">
    <property type="entry name" value="Znf_RING/FYVE/PHD"/>
</dbReference>
<proteinExistence type="predicted"/>
<dbReference type="PANTHER" id="PTHR45676">
    <property type="entry name" value="RING-H2 FINGER PROTEIN ATL51-RELATED"/>
    <property type="match status" value="1"/>
</dbReference>
<accession>A0A830B6W5</accession>
<feature type="domain" description="RING-type" evidence="2">
    <location>
        <begin position="81"/>
        <end position="124"/>
    </location>
</feature>
<keyword evidence="1" id="KW-0862">Zinc</keyword>
<dbReference type="Gene3D" id="3.30.40.10">
    <property type="entry name" value="Zinc/RING finger domain, C3HC4 (zinc finger)"/>
    <property type="match status" value="1"/>
</dbReference>
<evidence type="ECO:0000256" key="1">
    <source>
        <dbReference type="PROSITE-ProRule" id="PRU00175"/>
    </source>
</evidence>
<dbReference type="InterPro" id="IPR001841">
    <property type="entry name" value="Znf_RING"/>
</dbReference>
<dbReference type="OrthoDB" id="3824970at2759"/>
<keyword evidence="1" id="KW-0863">Zinc-finger</keyword>
<dbReference type="PANTHER" id="PTHR45676:SF159">
    <property type="entry name" value="RING-H2 FINGER PROTEIN ATL51"/>
    <property type="match status" value="1"/>
</dbReference>
<dbReference type="PROSITE" id="PS50089">
    <property type="entry name" value="ZF_RING_2"/>
    <property type="match status" value="1"/>
</dbReference>
<dbReference type="GO" id="GO:0016567">
    <property type="term" value="P:protein ubiquitination"/>
    <property type="evidence" value="ECO:0007669"/>
    <property type="project" value="TreeGrafter"/>
</dbReference>
<evidence type="ECO:0000259" key="2">
    <source>
        <dbReference type="PROSITE" id="PS50089"/>
    </source>
</evidence>
<evidence type="ECO:0000313" key="4">
    <source>
        <dbReference type="Proteomes" id="UP000653305"/>
    </source>
</evidence>